<feature type="domain" description="Helix-turn-helix" evidence="1">
    <location>
        <begin position="49"/>
        <end position="94"/>
    </location>
</feature>
<evidence type="ECO:0000259" key="1">
    <source>
        <dbReference type="Pfam" id="PF12728"/>
    </source>
</evidence>
<keyword evidence="3" id="KW-1185">Reference proteome</keyword>
<evidence type="ECO:0000313" key="3">
    <source>
        <dbReference type="Proteomes" id="UP000326921"/>
    </source>
</evidence>
<dbReference type="InterPro" id="IPR041657">
    <property type="entry name" value="HTH_17"/>
</dbReference>
<accession>A0A5Q0QA22</accession>
<protein>
    <submittedName>
        <fullName evidence="2">Helix-turn-helix domain-containing protein</fullName>
    </submittedName>
</protein>
<reference evidence="2 3" key="1">
    <citation type="submission" date="2019-10" db="EMBL/GenBank/DDBJ databases">
        <authorList>
            <person name="Dong K."/>
        </authorList>
    </citation>
    <scope>NUCLEOTIDE SEQUENCE [LARGE SCALE GENOMIC DNA]</scope>
    <source>
        <strain evidence="3">dk4302</strain>
    </source>
</reference>
<gene>
    <name evidence="2" type="ORF">GFH32_08080</name>
</gene>
<dbReference type="AlphaFoldDB" id="A0A5Q0QA22"/>
<name>A0A5Q0QA22_9SPHI</name>
<dbReference type="RefSeq" id="WP_153510988.1">
    <property type="nucleotide sequence ID" value="NZ_CP045652.1"/>
</dbReference>
<dbReference type="KEGG" id="sphe:GFH32_08080"/>
<dbReference type="EMBL" id="CP045652">
    <property type="protein sequence ID" value="QGA26286.1"/>
    <property type="molecule type" value="Genomic_DNA"/>
</dbReference>
<evidence type="ECO:0000313" key="2">
    <source>
        <dbReference type="EMBL" id="QGA26286.1"/>
    </source>
</evidence>
<organism evidence="2 3">
    <name type="scientific">Sphingobacterium zhuxiongii</name>
    <dbReference type="NCBI Taxonomy" id="2662364"/>
    <lineage>
        <taxon>Bacteria</taxon>
        <taxon>Pseudomonadati</taxon>
        <taxon>Bacteroidota</taxon>
        <taxon>Sphingobacteriia</taxon>
        <taxon>Sphingobacteriales</taxon>
        <taxon>Sphingobacteriaceae</taxon>
        <taxon>Sphingobacterium</taxon>
    </lineage>
</organism>
<dbReference type="Proteomes" id="UP000326921">
    <property type="component" value="Chromosome"/>
</dbReference>
<sequence>MKSLLLQTKATVDKILKLLILHFESQNELPDGTPRQQGSLDIENPELILLDAQDVQRLLKIGRSTYYRWVGSGLLNPIRIGGRHYYSPRLIEDLKATMDSC</sequence>
<dbReference type="Pfam" id="PF12728">
    <property type="entry name" value="HTH_17"/>
    <property type="match status" value="1"/>
</dbReference>
<proteinExistence type="predicted"/>